<feature type="transmembrane region" description="Helical" evidence="8">
    <location>
        <begin position="20"/>
        <end position="42"/>
    </location>
</feature>
<dbReference type="Pfam" id="PF02386">
    <property type="entry name" value="TrkH"/>
    <property type="match status" value="1"/>
</dbReference>
<evidence type="ECO:0000256" key="1">
    <source>
        <dbReference type="ARBA" id="ARBA00004651"/>
    </source>
</evidence>
<dbReference type="Proteomes" id="UP000000564">
    <property type="component" value="Chromosome"/>
</dbReference>
<keyword evidence="6" id="KW-0406">Ion transport</keyword>
<keyword evidence="7 8" id="KW-0472">Membrane</keyword>
<gene>
    <name evidence="9" type="ordered locus">SpyM3_0239</name>
</gene>
<feature type="transmembrane region" description="Helical" evidence="8">
    <location>
        <begin position="425"/>
        <end position="446"/>
    </location>
</feature>
<dbReference type="GO" id="GO:0005886">
    <property type="term" value="C:plasma membrane"/>
    <property type="evidence" value="ECO:0007669"/>
    <property type="project" value="UniProtKB-SubCell"/>
</dbReference>
<dbReference type="GO" id="GO:0008324">
    <property type="term" value="F:monoatomic cation transmembrane transporter activity"/>
    <property type="evidence" value="ECO:0007669"/>
    <property type="project" value="InterPro"/>
</dbReference>
<keyword evidence="4 8" id="KW-0812">Transmembrane</keyword>
<feature type="transmembrane region" description="Helical" evidence="8">
    <location>
        <begin position="201"/>
        <end position="223"/>
    </location>
</feature>
<dbReference type="PANTHER" id="PTHR32024:SF1">
    <property type="entry name" value="KTR SYSTEM POTASSIUM UPTAKE PROTEIN B"/>
    <property type="match status" value="1"/>
</dbReference>
<feature type="transmembrane region" description="Helical" evidence="8">
    <location>
        <begin position="364"/>
        <end position="387"/>
    </location>
</feature>
<dbReference type="PANTHER" id="PTHR32024">
    <property type="entry name" value="TRK SYSTEM POTASSIUM UPTAKE PROTEIN TRKG-RELATED"/>
    <property type="match status" value="1"/>
</dbReference>
<dbReference type="GO" id="GO:0030001">
    <property type="term" value="P:metal ion transport"/>
    <property type="evidence" value="ECO:0007669"/>
    <property type="project" value="UniProtKB-ARBA"/>
</dbReference>
<evidence type="ECO:0000256" key="5">
    <source>
        <dbReference type="ARBA" id="ARBA00022989"/>
    </source>
</evidence>
<dbReference type="EMBL" id="AE014074">
    <property type="protein sequence ID" value="AAM78846.1"/>
    <property type="molecule type" value="Genomic_DNA"/>
</dbReference>
<feature type="transmembrane region" description="Helical" evidence="8">
    <location>
        <begin position="132"/>
        <end position="152"/>
    </location>
</feature>
<evidence type="ECO:0000256" key="4">
    <source>
        <dbReference type="ARBA" id="ARBA00022692"/>
    </source>
</evidence>
<evidence type="ECO:0000313" key="10">
    <source>
        <dbReference type="Proteomes" id="UP000000564"/>
    </source>
</evidence>
<organism evidence="9 10">
    <name type="scientific">Streptococcus pyogenes serotype M3 (strain ATCC BAA-595 / MGAS315)</name>
    <dbReference type="NCBI Taxonomy" id="198466"/>
    <lineage>
        <taxon>Bacteria</taxon>
        <taxon>Bacillati</taxon>
        <taxon>Bacillota</taxon>
        <taxon>Bacilli</taxon>
        <taxon>Lactobacillales</taxon>
        <taxon>Streptococcaceae</taxon>
        <taxon>Streptococcus</taxon>
    </lineage>
</organism>
<evidence type="ECO:0000256" key="7">
    <source>
        <dbReference type="ARBA" id="ARBA00023136"/>
    </source>
</evidence>
<dbReference type="InterPro" id="IPR003445">
    <property type="entry name" value="Cat_transpt"/>
</dbReference>
<feature type="transmembrane region" description="Helical" evidence="8">
    <location>
        <begin position="54"/>
        <end position="75"/>
    </location>
</feature>
<comment type="subcellular location">
    <subcellularLocation>
        <location evidence="1">Cell membrane</location>
        <topology evidence="1">Multi-pass membrane protein</topology>
    </subcellularLocation>
</comment>
<evidence type="ECO:0000313" key="9">
    <source>
        <dbReference type="EMBL" id="AAM78846.1"/>
    </source>
</evidence>
<evidence type="ECO:0000256" key="2">
    <source>
        <dbReference type="ARBA" id="ARBA00022448"/>
    </source>
</evidence>
<dbReference type="HOGENOM" id="CLU_026429_0_1_9"/>
<accession>A0A0H2UT81</accession>
<keyword evidence="5 8" id="KW-1133">Transmembrane helix</keyword>
<dbReference type="AlphaFoldDB" id="A0A0H2UT81"/>
<evidence type="ECO:0000256" key="6">
    <source>
        <dbReference type="ARBA" id="ARBA00023065"/>
    </source>
</evidence>
<feature type="transmembrane region" description="Helical" evidence="8">
    <location>
        <begin position="312"/>
        <end position="343"/>
    </location>
</feature>
<reference evidence="9 10" key="1">
    <citation type="journal article" date="2002" name="Proc. Natl. Acad. Sci. U.S.A.">
        <title>Genome sequence of a serotype M3 strain of group A Streptococcus: phage-encoded toxins, the high-virulence phenotype, and clone emergence.</title>
        <authorList>
            <person name="Beres S.B."/>
            <person name="Sylva G.L."/>
            <person name="Barbian K.D."/>
            <person name="Lei B."/>
            <person name="Hoff J.S."/>
            <person name="Mammarella N.D."/>
            <person name="Liu M.Y."/>
            <person name="Smoot J.C."/>
            <person name="Porcella S.F."/>
            <person name="Parkins L.D."/>
            <person name="Campbell D.S."/>
            <person name="Smith T.M."/>
            <person name="McCormick J.K."/>
            <person name="Leung D.Y."/>
            <person name="Schlievert P.M."/>
            <person name="Musser J.M."/>
        </authorList>
    </citation>
    <scope>NUCLEOTIDE SEQUENCE [LARGE SCALE GENOMIC DNA]</scope>
    <source>
        <strain evidence="10">ATCC BAA-595 / MGAS315</strain>
    </source>
</reference>
<keyword evidence="2" id="KW-0813">Transport</keyword>
<keyword evidence="3" id="KW-1003">Cell membrane</keyword>
<name>A0A0H2UT81_STRP3</name>
<sequence>MSGGNMKRSFIKSLSVTQRLTFSFAIVILIGTLLLSMPFTHYQNGPNTVYLDHFFNVVSMVCVTGLSVVPVAEVYNGIGQTIAMALMQIGGLGLVTLIAVSTFALKRKMRLSDQTLLQSALNRGDSKDLKHYLFFAYKVTFSLEAFAALVIMIDFIPRFGWKNGIFNSIFLAVSAFCNAGFDNLGSSSLKDFMLNPTLNVIITFLIISGGLGFAVWVDLGVAFKKYFFERPHCYGATFRKLSNQSRLVLQTTAVILFLGTFLTWFLEKDNSKTIANFSLHQQLMVSFFQTVTMRTAGFATISYNDTLAPTNILYMIQMVIGGAPGGTAGGIKVTTAAITFLLFKAELSGQSEVTFRNRIIANKTIKQTMTVLIFFFAVLMIGFILLLSVEPHIAPIPLLFESISAIATVGVSMDLTPQLSNAGRLIVIVLMFVGRVGPITVLISLIQRKEKTIQYATTDILVG</sequence>
<proteinExistence type="predicted"/>
<evidence type="ECO:0000256" key="8">
    <source>
        <dbReference type="SAM" id="Phobius"/>
    </source>
</evidence>
<evidence type="ECO:0000256" key="3">
    <source>
        <dbReference type="ARBA" id="ARBA00022475"/>
    </source>
</evidence>
<feature type="transmembrane region" description="Helical" evidence="8">
    <location>
        <begin position="247"/>
        <end position="266"/>
    </location>
</feature>
<feature type="transmembrane region" description="Helical" evidence="8">
    <location>
        <begin position="164"/>
        <end position="181"/>
    </location>
</feature>
<dbReference type="KEGG" id="spg:SpyM3_0239"/>
<feature type="transmembrane region" description="Helical" evidence="8">
    <location>
        <begin position="82"/>
        <end position="105"/>
    </location>
</feature>
<protein>
    <submittedName>
        <fullName evidence="9">Putative potassium uptake protein</fullName>
    </submittedName>
</protein>